<dbReference type="PRINTS" id="PR00303">
    <property type="entry name" value="SECYTRNLCASE"/>
</dbReference>
<dbReference type="Proteomes" id="UP001227230">
    <property type="component" value="Chromosome 1"/>
</dbReference>
<evidence type="ECO:0000256" key="2">
    <source>
        <dbReference type="ARBA" id="ARBA00005751"/>
    </source>
</evidence>
<comment type="subcellular location">
    <subcellularLocation>
        <location evidence="1">Plastid</location>
        <location evidence="1">Chloroplast thylakoid membrane</location>
        <topology evidence="1">Multi-pass membrane protein</topology>
    </subcellularLocation>
</comment>
<evidence type="ECO:0000313" key="11">
    <source>
        <dbReference type="Proteomes" id="UP001227230"/>
    </source>
</evidence>
<keyword evidence="5" id="KW-0653">Protein transport</keyword>
<feature type="compositionally biased region" description="Polar residues" evidence="9">
    <location>
        <begin position="18"/>
        <end position="28"/>
    </location>
</feature>
<feature type="region of interest" description="Disordered" evidence="9">
    <location>
        <begin position="1"/>
        <end position="60"/>
    </location>
</feature>
<evidence type="ECO:0000256" key="9">
    <source>
        <dbReference type="SAM" id="MobiDB-lite"/>
    </source>
</evidence>
<dbReference type="Pfam" id="PF00344">
    <property type="entry name" value="SecY"/>
    <property type="match status" value="1"/>
</dbReference>
<dbReference type="InterPro" id="IPR030659">
    <property type="entry name" value="SecY_CS"/>
</dbReference>
<dbReference type="InterPro" id="IPR002208">
    <property type="entry name" value="SecY/SEC61-alpha"/>
</dbReference>
<accession>A0ABY9BEE7</accession>
<evidence type="ECO:0000256" key="3">
    <source>
        <dbReference type="ARBA" id="ARBA00022448"/>
    </source>
</evidence>
<evidence type="ECO:0000256" key="6">
    <source>
        <dbReference type="ARBA" id="ARBA00022989"/>
    </source>
</evidence>
<dbReference type="SUPFAM" id="SSF103491">
    <property type="entry name" value="Preprotein translocase SecY subunit"/>
    <property type="match status" value="1"/>
</dbReference>
<dbReference type="PROSITE" id="PS00756">
    <property type="entry name" value="SECY_2"/>
    <property type="match status" value="1"/>
</dbReference>
<evidence type="ECO:0000256" key="1">
    <source>
        <dbReference type="ARBA" id="ARBA00004454"/>
    </source>
</evidence>
<name>A0ABY9BEE7_VITVI</name>
<feature type="compositionally biased region" description="Basic and acidic residues" evidence="9">
    <location>
        <begin position="30"/>
        <end position="52"/>
    </location>
</feature>
<keyword evidence="11" id="KW-1185">Reference proteome</keyword>
<reference evidence="10 11" key="1">
    <citation type="journal article" date="2023" name="Hortic Res">
        <title>The complete reference genome for grapevine (Vitis vinifera L.) genetics and breeding.</title>
        <authorList>
            <person name="Shi X."/>
            <person name="Cao S."/>
            <person name="Wang X."/>
            <person name="Huang S."/>
            <person name="Wang Y."/>
            <person name="Liu Z."/>
            <person name="Liu W."/>
            <person name="Leng X."/>
            <person name="Peng Y."/>
            <person name="Wang N."/>
            <person name="Wang Y."/>
            <person name="Ma Z."/>
            <person name="Xu X."/>
            <person name="Zhang F."/>
            <person name="Xue H."/>
            <person name="Zhong H."/>
            <person name="Wang Y."/>
            <person name="Zhang K."/>
            <person name="Velt A."/>
            <person name="Avia K."/>
            <person name="Holtgrawe D."/>
            <person name="Grimplet J."/>
            <person name="Matus J.T."/>
            <person name="Ware D."/>
            <person name="Wu X."/>
            <person name="Wang H."/>
            <person name="Liu C."/>
            <person name="Fang Y."/>
            <person name="Rustenholz C."/>
            <person name="Cheng Z."/>
            <person name="Xiao H."/>
            <person name="Zhou Y."/>
        </authorList>
    </citation>
    <scope>NUCLEOTIDE SEQUENCE [LARGE SCALE GENOMIC DNA]</scope>
    <source>
        <strain evidence="11">cv. Pinot noir / PN40024</strain>
        <tissue evidence="10">Leaf</tissue>
    </source>
</reference>
<dbReference type="InterPro" id="IPR023201">
    <property type="entry name" value="SecY_dom_sf"/>
</dbReference>
<dbReference type="EMBL" id="CP126648">
    <property type="protein sequence ID" value="WJZ81188.1"/>
    <property type="molecule type" value="Genomic_DNA"/>
</dbReference>
<gene>
    <name evidence="10" type="ORF">VitviT2T_001041</name>
</gene>
<proteinExistence type="inferred from homology"/>
<evidence type="ECO:0000256" key="5">
    <source>
        <dbReference type="ARBA" id="ARBA00022927"/>
    </source>
</evidence>
<organism evidence="10 11">
    <name type="scientific">Vitis vinifera</name>
    <name type="common">Grape</name>
    <dbReference type="NCBI Taxonomy" id="29760"/>
    <lineage>
        <taxon>Eukaryota</taxon>
        <taxon>Viridiplantae</taxon>
        <taxon>Streptophyta</taxon>
        <taxon>Embryophyta</taxon>
        <taxon>Tracheophyta</taxon>
        <taxon>Spermatophyta</taxon>
        <taxon>Magnoliopsida</taxon>
        <taxon>eudicotyledons</taxon>
        <taxon>Gunneridae</taxon>
        <taxon>Pentapetalae</taxon>
        <taxon>rosids</taxon>
        <taxon>Vitales</taxon>
        <taxon>Vitaceae</taxon>
        <taxon>Viteae</taxon>
        <taxon>Vitis</taxon>
    </lineage>
</organism>
<keyword evidence="3" id="KW-0813">Transport</keyword>
<dbReference type="Gene3D" id="1.10.3370.10">
    <property type="entry name" value="SecY subunit domain"/>
    <property type="match status" value="1"/>
</dbReference>
<sequence>MEGAGEEATKAILDLSMDGSSSETTSKNAQKKELRMKQREEEKKRKEEEKAKQSAPCSYCRRASPPSTAAAVVPVRPLKLLPSCQSTPCSCCRRASPPALDIRPAATTKRLPLAAVTGRQIAVLELGSRQSSSPAVVHHFEKITKGRGIHRMKQHLAGVKGDIGPYKSVPPDVRFRMENSLQEFVNSKKATQEAYEERNFYGPNVSQFEGDMAEGEEEAIGQVLFLHPYVNDFSTQWVISSVTLLTFGSVLTTYIGERISDLKLGNGTSLLISTSIISYLPTSFGRTVAQALGWPHPLGCQGVGEEAQVAKVVDLAHVEYVDEGGASLRLFLSCQKGVDSRERSLCSVLVGSRGFFPIIEDRESSQGGSNVVATERRDGRDGGTVVALELFLVASEMIERSCEGVHFDSTVLLEDSWVAITDKALLAKANQHRGLDTSLLDFYGLTLIHLISPLNQVVQTVFLSYTLQGMWVWVA</sequence>
<keyword evidence="8" id="KW-0472">Membrane</keyword>
<evidence type="ECO:0000313" key="10">
    <source>
        <dbReference type="EMBL" id="WJZ81188.1"/>
    </source>
</evidence>
<keyword evidence="4" id="KW-0812">Transmembrane</keyword>
<keyword evidence="6" id="KW-1133">Transmembrane helix</keyword>
<evidence type="ECO:0000256" key="7">
    <source>
        <dbReference type="ARBA" id="ARBA00023010"/>
    </source>
</evidence>
<evidence type="ECO:0000256" key="4">
    <source>
        <dbReference type="ARBA" id="ARBA00022692"/>
    </source>
</evidence>
<evidence type="ECO:0000256" key="8">
    <source>
        <dbReference type="ARBA" id="ARBA00023136"/>
    </source>
</evidence>
<keyword evidence="7" id="KW-0811">Translocation</keyword>
<comment type="similarity">
    <text evidence="2">Belongs to the SecY/SEC61-alpha family.</text>
</comment>
<protein>
    <submittedName>
        <fullName evidence="10">Uncharacterized protein</fullName>
    </submittedName>
</protein>